<organism evidence="1 2">
    <name type="scientific">Candidatus Roizmanbacteria bacterium RIFCSPLOWO2_01_FULL_38_11</name>
    <dbReference type="NCBI Taxonomy" id="1802060"/>
    <lineage>
        <taxon>Bacteria</taxon>
        <taxon>Candidatus Roizmaniibacteriota</taxon>
    </lineage>
</organism>
<dbReference type="EMBL" id="MGAK01000025">
    <property type="protein sequence ID" value="OGK44080.1"/>
    <property type="molecule type" value="Genomic_DNA"/>
</dbReference>
<dbReference type="AlphaFoldDB" id="A0A1F7IL98"/>
<dbReference type="Proteomes" id="UP000179072">
    <property type="component" value="Unassembled WGS sequence"/>
</dbReference>
<comment type="caution">
    <text evidence="1">The sequence shown here is derived from an EMBL/GenBank/DDBJ whole genome shotgun (WGS) entry which is preliminary data.</text>
</comment>
<accession>A0A1F7IL98</accession>
<reference evidence="1 2" key="1">
    <citation type="journal article" date="2016" name="Nat. Commun.">
        <title>Thousands of microbial genomes shed light on interconnected biogeochemical processes in an aquifer system.</title>
        <authorList>
            <person name="Anantharaman K."/>
            <person name="Brown C.T."/>
            <person name="Hug L.A."/>
            <person name="Sharon I."/>
            <person name="Castelle C.J."/>
            <person name="Probst A.J."/>
            <person name="Thomas B.C."/>
            <person name="Singh A."/>
            <person name="Wilkins M.J."/>
            <person name="Karaoz U."/>
            <person name="Brodie E.L."/>
            <person name="Williams K.H."/>
            <person name="Hubbard S.S."/>
            <person name="Banfield J.F."/>
        </authorList>
    </citation>
    <scope>NUCLEOTIDE SEQUENCE [LARGE SCALE GENOMIC DNA]</scope>
</reference>
<dbReference type="STRING" id="1802060.A2957_01300"/>
<proteinExistence type="predicted"/>
<evidence type="ECO:0000313" key="1">
    <source>
        <dbReference type="EMBL" id="OGK44080.1"/>
    </source>
</evidence>
<name>A0A1F7IL98_9BACT</name>
<sequence>MRRIIDSVYNAIENENWYAALFVSLSFPDICAALESGETSGKKYADWFEKNLSQYKGFLSGNDCYALRCALLHLGNVFVRLNPHEISLYWE</sequence>
<evidence type="ECO:0000313" key="2">
    <source>
        <dbReference type="Proteomes" id="UP000179072"/>
    </source>
</evidence>
<protein>
    <submittedName>
        <fullName evidence="1">Uncharacterized protein</fullName>
    </submittedName>
</protein>
<gene>
    <name evidence="1" type="ORF">A2957_01300</name>
</gene>